<evidence type="ECO:0000256" key="9">
    <source>
        <dbReference type="ARBA" id="ARBA00022840"/>
    </source>
</evidence>
<dbReference type="PANTHER" id="PTHR30195">
    <property type="entry name" value="TYPE I SITE-SPECIFIC DEOXYRIBONUCLEASE PROTEIN SUBUNIT M AND R"/>
    <property type="match status" value="1"/>
</dbReference>
<dbReference type="InterPro" id="IPR007409">
    <property type="entry name" value="Restrct_endonuc_type1_HsdR_N"/>
</dbReference>
<name>A0A7U3ZSU7_MYCPK</name>
<dbReference type="NCBIfam" id="TIGR00348">
    <property type="entry name" value="hsdR"/>
    <property type="match status" value="1"/>
</dbReference>
<dbReference type="RefSeq" id="WP_014035233.1">
    <property type="nucleotide sequence ID" value="NC_015946.1"/>
</dbReference>
<feature type="coiled-coil region" evidence="12">
    <location>
        <begin position="799"/>
        <end position="826"/>
    </location>
</feature>
<evidence type="ECO:0000259" key="13">
    <source>
        <dbReference type="PROSITE" id="PS51192"/>
    </source>
</evidence>
<dbReference type="GO" id="GO:0003677">
    <property type="term" value="F:DNA binding"/>
    <property type="evidence" value="ECO:0007669"/>
    <property type="project" value="UniProtKB-KW"/>
</dbReference>
<comment type="similarity">
    <text evidence="2 11">Belongs to the HsdR family.</text>
</comment>
<dbReference type="Gene3D" id="3.40.50.300">
    <property type="entry name" value="P-loop containing nucleotide triphosphate hydrolases"/>
    <property type="match status" value="2"/>
</dbReference>
<dbReference type="GO" id="GO:0009307">
    <property type="term" value="P:DNA restriction-modification system"/>
    <property type="evidence" value="ECO:0007669"/>
    <property type="project" value="UniProtKB-KW"/>
</dbReference>
<keyword evidence="4" id="KW-0540">Nuclease</keyword>
<dbReference type="InterPro" id="IPR027417">
    <property type="entry name" value="P-loop_NTPase"/>
</dbReference>
<evidence type="ECO:0000256" key="6">
    <source>
        <dbReference type="ARBA" id="ARBA00022747"/>
    </source>
</evidence>
<dbReference type="EMBL" id="CP003021">
    <property type="protein sequence ID" value="AEM68878.1"/>
    <property type="molecule type" value="Genomic_DNA"/>
</dbReference>
<keyword evidence="7" id="KW-0255">Endonuclease</keyword>
<feature type="domain" description="Helicase ATP-binding" evidence="13">
    <location>
        <begin position="293"/>
        <end position="449"/>
    </location>
</feature>
<evidence type="ECO:0000256" key="1">
    <source>
        <dbReference type="ARBA" id="ARBA00000851"/>
    </source>
</evidence>
<evidence type="ECO:0000256" key="7">
    <source>
        <dbReference type="ARBA" id="ARBA00022759"/>
    </source>
</evidence>
<dbReference type="InterPro" id="IPR051268">
    <property type="entry name" value="Type-I_R_enzyme_R_subunit"/>
</dbReference>
<evidence type="ECO:0000256" key="2">
    <source>
        <dbReference type="ARBA" id="ARBA00008598"/>
    </source>
</evidence>
<evidence type="ECO:0000256" key="8">
    <source>
        <dbReference type="ARBA" id="ARBA00022801"/>
    </source>
</evidence>
<comment type="subunit">
    <text evidence="3 11">The type I restriction/modification system is composed of three polypeptides R, M and S.</text>
</comment>
<evidence type="ECO:0000256" key="4">
    <source>
        <dbReference type="ARBA" id="ARBA00022722"/>
    </source>
</evidence>
<evidence type="ECO:0000256" key="11">
    <source>
        <dbReference type="RuleBase" id="RU364115"/>
    </source>
</evidence>
<comment type="function">
    <text evidence="11">Subunit R is required for both nuclease and ATPase activities, but not for modification.</text>
</comment>
<evidence type="ECO:0000313" key="15">
    <source>
        <dbReference type="Proteomes" id="UP000008907"/>
    </source>
</evidence>
<dbReference type="InterPro" id="IPR055180">
    <property type="entry name" value="HsdR_RecA-like_helicase_dom_2"/>
</dbReference>
<organism evidence="14 15">
    <name type="scientific">Mycoplasma putrefaciens (strain ATCC 15718 / NCTC 10155 / C30 KS-1 / KS-1)</name>
    <dbReference type="NCBI Taxonomy" id="743965"/>
    <lineage>
        <taxon>Bacteria</taxon>
        <taxon>Bacillati</taxon>
        <taxon>Mycoplasmatota</taxon>
        <taxon>Mollicutes</taxon>
        <taxon>Mycoplasmataceae</taxon>
        <taxon>Mycoplasma</taxon>
    </lineage>
</organism>
<gene>
    <name evidence="14" type="primary">hsdR</name>
    <name evidence="14" type="ordered locus">MPUT_0521</name>
</gene>
<evidence type="ECO:0000313" key="14">
    <source>
        <dbReference type="EMBL" id="AEM68878.1"/>
    </source>
</evidence>
<dbReference type="SUPFAM" id="SSF52540">
    <property type="entry name" value="P-loop containing nucleoside triphosphate hydrolases"/>
    <property type="match status" value="2"/>
</dbReference>
<dbReference type="EC" id="3.1.21.3" evidence="11"/>
<keyword evidence="6 11" id="KW-0680">Restriction system</keyword>
<evidence type="ECO:0000256" key="5">
    <source>
        <dbReference type="ARBA" id="ARBA00022741"/>
    </source>
</evidence>
<evidence type="ECO:0000256" key="10">
    <source>
        <dbReference type="ARBA" id="ARBA00023125"/>
    </source>
</evidence>
<keyword evidence="9 11" id="KW-0067">ATP-binding</keyword>
<dbReference type="GO" id="GO:0009035">
    <property type="term" value="F:type I site-specific deoxyribonuclease activity"/>
    <property type="evidence" value="ECO:0007669"/>
    <property type="project" value="UniProtKB-EC"/>
</dbReference>
<dbReference type="CDD" id="cd22332">
    <property type="entry name" value="HsdR_N"/>
    <property type="match status" value="1"/>
</dbReference>
<dbReference type="AlphaFoldDB" id="A0A7U3ZSU7"/>
<keyword evidence="12" id="KW-0175">Coiled coil</keyword>
<dbReference type="REBASE" id="39420">
    <property type="entry name" value="MpuKS1ORF523P"/>
</dbReference>
<keyword evidence="10 11" id="KW-0238">DNA-binding</keyword>
<protein>
    <recommendedName>
        <fullName evidence="11">Type I restriction enzyme endonuclease subunit</fullName>
        <shortName evidence="11">R protein</shortName>
        <ecNumber evidence="11">3.1.21.3</ecNumber>
    </recommendedName>
</protein>
<dbReference type="GO" id="GO:0005524">
    <property type="term" value="F:ATP binding"/>
    <property type="evidence" value="ECO:0007669"/>
    <property type="project" value="UniProtKB-KW"/>
</dbReference>
<keyword evidence="8 11" id="KW-0378">Hydrolase</keyword>
<dbReference type="SMART" id="SM00487">
    <property type="entry name" value="DEXDc"/>
    <property type="match status" value="1"/>
</dbReference>
<dbReference type="Pfam" id="PF18766">
    <property type="entry name" value="SWI2_SNF2"/>
    <property type="match status" value="1"/>
</dbReference>
<evidence type="ECO:0000256" key="12">
    <source>
        <dbReference type="SAM" id="Coils"/>
    </source>
</evidence>
<dbReference type="Proteomes" id="UP000008907">
    <property type="component" value="Chromosome"/>
</dbReference>
<evidence type="ECO:0000256" key="3">
    <source>
        <dbReference type="ARBA" id="ARBA00011296"/>
    </source>
</evidence>
<dbReference type="PROSITE" id="PS51192">
    <property type="entry name" value="HELICASE_ATP_BIND_1"/>
    <property type="match status" value="1"/>
</dbReference>
<comment type="catalytic activity">
    <reaction evidence="1 11">
        <text>Endonucleolytic cleavage of DNA to give random double-stranded fragments with terminal 5'-phosphates, ATP is simultaneously hydrolyzed.</text>
        <dbReference type="EC" id="3.1.21.3"/>
    </reaction>
</comment>
<dbReference type="InterPro" id="IPR004473">
    <property type="entry name" value="Restrct_endonuc_typeI_HsdR"/>
</dbReference>
<dbReference type="Pfam" id="PF22679">
    <property type="entry name" value="T1R_D3-like"/>
    <property type="match status" value="1"/>
</dbReference>
<accession>A0A7U3ZSU7</accession>
<dbReference type="Gene3D" id="3.90.1570.50">
    <property type="match status" value="1"/>
</dbReference>
<dbReference type="KEGG" id="mpf:MPUT_0521"/>
<sequence>MYFTNEQEFEKAIVNSLQEYGWKGFVDPKNLTKNCDAILNNVTEEQLIRNWKDILSENNKDVLNGIDLSDDEMEQVLNEVRKCNTFVDSNILITGEFIGIKRTNELDQKKYGKQVHLRIFYRHDINAGNNVYQIARQVTTNTISGQKRADLMLLFNGMPLIHIELKNTNNGIEKAINQIKNYSRLGFYRGIFKLVQVVVAMKPNEMIYMPNSNSYKEIVEDKFLKWTDFDNKPVNNWLELVRQFLSIPTAHRMISDYTIADSSDNNLKILGSYQVHAVNKIQDKFFKKEFFQQKTTQSVKGGYVWHTTGSGKTLTSFKLATLLLEWNQADIILFVVDRIELGLQTKNAFKKFNSSSKIDVVEATSTNDLVKQLTTESIKQKLIITSIHKQSRVREENYYKELNKISQKRIVFIFDEAHRTTFGEMYKNITENISNSVLFGFTGTPIRKENAKNDLTTEQNFGQELHKYTMEHGINDGKVLSFNCEYRYIDKVLLPFICVKENYLNNQNDNHKLASEKLNKLKNSFHNQDEQILKFEKDLFSLINNQKQNQMKQEIVKDILDQWKNKSVDKSFSAILATSSIKDAIEYFDIFDQEVQKRAFDLKFSALFDRSTDITEESDDVSKGLGKLESIKKIITRYNKDFNTNFNIQNPNDHNNFKEDVQKRLAQKDPYINLQDEKKLDLLIVVNQLLTGYDSKYINTVYFDKVLEYEHLIQAISRTNRTIKSDKKPNGNVIFFRQPTLMRWNMDEALRLYSGIDPSMAEPKSLDLFCARIDSSFNEIKEIFRMWGYAEFESVPDEEKISEDDAKKLLHEYKELRKNLNSAKILNFNWKKDQEKISMTKDQFQLISTRIKEIDFSKFDNLSVNSGELDLLVELADVDNSSWFIYVDDNYIKSLVLRILDIDEKLLKSESKDLIAEREQLKNTLFKEVYKFPKEYQRYAEIGVHLSISKNLPYTDFSLWEYVRKKVNEENDQKIKDFAIEMNLDENELKKIINSDDIINANGRLDNLCNGKFTQQVKQVLSDKFNTPLFKVKPFKFRNYVQEFIQEQRIKAKKIK</sequence>
<dbReference type="InterPro" id="IPR040980">
    <property type="entry name" value="SWI2_SNF2"/>
</dbReference>
<keyword evidence="5 11" id="KW-0547">Nucleotide-binding</keyword>
<dbReference type="PANTHER" id="PTHR30195:SF16">
    <property type="entry name" value="TYPE I RESTRICTION ENZYME ENDONUCLEASE SUBUNIT"/>
    <property type="match status" value="1"/>
</dbReference>
<proteinExistence type="inferred from homology"/>
<dbReference type="InterPro" id="IPR014001">
    <property type="entry name" value="Helicase_ATP-bd"/>
</dbReference>
<dbReference type="Pfam" id="PF04313">
    <property type="entry name" value="HSDR_N"/>
    <property type="match status" value="1"/>
</dbReference>
<reference evidence="14 15" key="1">
    <citation type="journal article" date="2011" name="J. Bacteriol.">
        <title>Genome Sequence of Mycoplasma putrefaciens Type Strain KS1.</title>
        <authorList>
            <person name="Calcutt M.J."/>
            <person name="Foecking M.F."/>
        </authorList>
    </citation>
    <scope>NUCLEOTIDE SEQUENCE [LARGE SCALE GENOMIC DNA]</scope>
    <source>
        <strain evidence="15">ATCC 15718 / NCTC 10155 / C30 KS-1 / KS-1</strain>
    </source>
</reference>